<organism evidence="3 4">
    <name type="scientific">Streptomyces thermodiastaticus</name>
    <dbReference type="NCBI Taxonomy" id="44061"/>
    <lineage>
        <taxon>Bacteria</taxon>
        <taxon>Bacillati</taxon>
        <taxon>Actinomycetota</taxon>
        <taxon>Actinomycetes</taxon>
        <taxon>Kitasatosporales</taxon>
        <taxon>Streptomycetaceae</taxon>
        <taxon>Streptomyces</taxon>
    </lineage>
</organism>
<name>A0ABU0KCT2_9ACTN</name>
<dbReference type="EMBL" id="JAUSWC010000006">
    <property type="protein sequence ID" value="MDQ0487190.1"/>
    <property type="molecule type" value="Genomic_DNA"/>
</dbReference>
<dbReference type="InterPro" id="IPR050491">
    <property type="entry name" value="AmpC-like"/>
</dbReference>
<dbReference type="EC" id="3.4.16.4" evidence="3"/>
<reference evidence="3 4" key="1">
    <citation type="submission" date="2023-07" db="EMBL/GenBank/DDBJ databases">
        <title>Genomic Encyclopedia of Type Strains, Phase IV (KMG-IV): sequencing the most valuable type-strain genomes for metagenomic binning, comparative biology and taxonomic classification.</title>
        <authorList>
            <person name="Goeker M."/>
        </authorList>
    </citation>
    <scope>NUCLEOTIDE SEQUENCE [LARGE SCALE GENOMIC DNA]</scope>
    <source>
        <strain evidence="3 4">DSM 40573</strain>
    </source>
</reference>
<dbReference type="Proteomes" id="UP001236795">
    <property type="component" value="Unassembled WGS sequence"/>
</dbReference>
<dbReference type="PANTHER" id="PTHR46825">
    <property type="entry name" value="D-ALANYL-D-ALANINE-CARBOXYPEPTIDASE/ENDOPEPTIDASE AMPH"/>
    <property type="match status" value="1"/>
</dbReference>
<feature type="domain" description="Beta-lactamase-related" evidence="2">
    <location>
        <begin position="44"/>
        <end position="365"/>
    </location>
</feature>
<dbReference type="SUPFAM" id="SSF56601">
    <property type="entry name" value="beta-lactamase/transpeptidase-like"/>
    <property type="match status" value="1"/>
</dbReference>
<protein>
    <submittedName>
        <fullName evidence="3">D-alanyl-D-alanine carboxypeptidase</fullName>
        <ecNumber evidence="3">3.4.16.4</ecNumber>
    </submittedName>
</protein>
<dbReference type="Gene3D" id="3.40.710.10">
    <property type="entry name" value="DD-peptidase/beta-lactamase superfamily"/>
    <property type="match status" value="1"/>
</dbReference>
<dbReference type="Pfam" id="PF00144">
    <property type="entry name" value="Beta-lactamase"/>
    <property type="match status" value="1"/>
</dbReference>
<feature type="chain" id="PRO_5047374990" evidence="1">
    <location>
        <begin position="26"/>
        <end position="391"/>
    </location>
</feature>
<keyword evidence="3" id="KW-0645">Protease</keyword>
<proteinExistence type="predicted"/>
<keyword evidence="4" id="KW-1185">Reference proteome</keyword>
<evidence type="ECO:0000313" key="4">
    <source>
        <dbReference type="Proteomes" id="UP001236795"/>
    </source>
</evidence>
<evidence type="ECO:0000313" key="3">
    <source>
        <dbReference type="EMBL" id="MDQ0487190.1"/>
    </source>
</evidence>
<dbReference type="PANTHER" id="PTHR46825:SF7">
    <property type="entry name" value="D-ALANYL-D-ALANINE CARBOXYPEPTIDASE"/>
    <property type="match status" value="1"/>
</dbReference>
<comment type="caution">
    <text evidence="3">The sequence shown here is derived from an EMBL/GenBank/DDBJ whole genome shotgun (WGS) entry which is preliminary data.</text>
</comment>
<dbReference type="RefSeq" id="WP_258901549.1">
    <property type="nucleotide sequence ID" value="NZ_JAUSWC010000006.1"/>
</dbReference>
<gene>
    <name evidence="3" type="ORF">QO019_002041</name>
</gene>
<evidence type="ECO:0000256" key="1">
    <source>
        <dbReference type="SAM" id="SignalP"/>
    </source>
</evidence>
<accession>A0ABU0KCT2</accession>
<dbReference type="InterPro" id="IPR012338">
    <property type="entry name" value="Beta-lactam/transpept-like"/>
</dbReference>
<keyword evidence="3" id="KW-0378">Hydrolase</keyword>
<sequence>MITRRSIVMATTSVAVAGSALPATAAPGLTGAARSLRRDADAVRDTGVTGVAVRLDTPRGTVTARSGVRDLVTRRPVPEGGYLRLGSTTKTFVSTVLLQLVGERRVFLDRTIEELLPGVVQGSGNDGRTITVRDLLQHTSGLADYVHDVFPEQSAGTYFANRWRAYAPEDLVRLAMRHRPLFPAGTDWAYSNTHYVLAGLIIRKITGRTWEQEVTDRILRPLGLRHTDTPGTRPFLPHPHTSNYQQFTEGGPLVDTTLPYRPFDSGADGSMTGTARDLNRFFAALARGQLLRPAELAAMRDTVAVPHGSGHPEGTRAGLGLFFTPLSRGGGYLGHGGSGFGYVVQTATTFDGRLTVTVSAHSRSADPETAARQEEAIRDLIDRALSRHAKM</sequence>
<dbReference type="InterPro" id="IPR001466">
    <property type="entry name" value="Beta-lactam-related"/>
</dbReference>
<evidence type="ECO:0000259" key="2">
    <source>
        <dbReference type="Pfam" id="PF00144"/>
    </source>
</evidence>
<keyword evidence="3" id="KW-0121">Carboxypeptidase</keyword>
<keyword evidence="1" id="KW-0732">Signal</keyword>
<dbReference type="GO" id="GO:0009002">
    <property type="term" value="F:serine-type D-Ala-D-Ala carboxypeptidase activity"/>
    <property type="evidence" value="ECO:0007669"/>
    <property type="project" value="UniProtKB-EC"/>
</dbReference>
<feature type="signal peptide" evidence="1">
    <location>
        <begin position="1"/>
        <end position="25"/>
    </location>
</feature>